<protein>
    <submittedName>
        <fullName evidence="2">dTDP-4-dehydrorhamnose 3,5-epimerase family protein</fullName>
    </submittedName>
</protein>
<name>A0ABU2H7H7_9ACTN</name>
<proteinExistence type="inferred from homology"/>
<gene>
    <name evidence="2" type="ORF">RIF23_10800</name>
</gene>
<comment type="similarity">
    <text evidence="1">Belongs to the dTDP-4-dehydrorhamnose 3,5-epimerase family.</text>
</comment>
<evidence type="ECO:0000313" key="2">
    <source>
        <dbReference type="EMBL" id="MDS1270789.1"/>
    </source>
</evidence>
<keyword evidence="3" id="KW-1185">Reference proteome</keyword>
<dbReference type="PANTHER" id="PTHR21047:SF2">
    <property type="entry name" value="THYMIDINE DIPHOSPHO-4-KETO-RHAMNOSE 3,5-EPIMERASE"/>
    <property type="match status" value="1"/>
</dbReference>
<dbReference type="Proteomes" id="UP001250214">
    <property type="component" value="Unassembled WGS sequence"/>
</dbReference>
<dbReference type="InterPro" id="IPR000888">
    <property type="entry name" value="RmlC-like"/>
</dbReference>
<dbReference type="InterPro" id="IPR011051">
    <property type="entry name" value="RmlC_Cupin_sf"/>
</dbReference>
<dbReference type="SUPFAM" id="SSF51182">
    <property type="entry name" value="RmlC-like cupins"/>
    <property type="match status" value="1"/>
</dbReference>
<dbReference type="PANTHER" id="PTHR21047">
    <property type="entry name" value="DTDP-6-DEOXY-D-GLUCOSE-3,5 EPIMERASE"/>
    <property type="match status" value="1"/>
</dbReference>
<dbReference type="EMBL" id="JAVLVT010000004">
    <property type="protein sequence ID" value="MDS1270789.1"/>
    <property type="molecule type" value="Genomic_DNA"/>
</dbReference>
<dbReference type="CDD" id="cd00438">
    <property type="entry name" value="cupin_RmlC"/>
    <property type="match status" value="1"/>
</dbReference>
<accession>A0ABU2H7H7</accession>
<dbReference type="Gene3D" id="2.60.120.10">
    <property type="entry name" value="Jelly Rolls"/>
    <property type="match status" value="1"/>
</dbReference>
<dbReference type="RefSeq" id="WP_310912336.1">
    <property type="nucleotide sequence ID" value="NZ_JAVLVT010000004.1"/>
</dbReference>
<evidence type="ECO:0000313" key="3">
    <source>
        <dbReference type="Proteomes" id="UP001250214"/>
    </source>
</evidence>
<dbReference type="Pfam" id="PF00908">
    <property type="entry name" value="dTDP_sugar_isom"/>
    <property type="match status" value="1"/>
</dbReference>
<evidence type="ECO:0000256" key="1">
    <source>
        <dbReference type="ARBA" id="ARBA00010154"/>
    </source>
</evidence>
<sequence length="206" mass="22765">MEAHQLGINGAYAFTSRVFSDTRGMFVSPFQESVFTEATGHRLFAVAQTSYSVSRRGVVRGVHYTATPPGGAKYVYCPQGRALDFVVDLRVDSPTFGRWESLVLDQYEARAVYFPIGLGHLFVALEEDTVMSYILSTEYVAENELAISPSDPDLALPIPEDIMPVLSQRDRAAPTLAEARAAGTLPDYDRSMELERALHWGPTTPQ</sequence>
<comment type="caution">
    <text evidence="2">The sequence shown here is derived from an EMBL/GenBank/DDBJ whole genome shotgun (WGS) entry which is preliminary data.</text>
</comment>
<reference evidence="3" key="1">
    <citation type="submission" date="2023-07" db="EMBL/GenBank/DDBJ databases">
        <title>Novel species in the genus Lipingzhangella isolated from Sambhar Salt Lake.</title>
        <authorList>
            <person name="Jiya N."/>
            <person name="Kajale S."/>
            <person name="Sharma A."/>
        </authorList>
    </citation>
    <scope>NUCLEOTIDE SEQUENCE [LARGE SCALE GENOMIC DNA]</scope>
    <source>
        <strain evidence="3">LS1_29</strain>
    </source>
</reference>
<dbReference type="InterPro" id="IPR014710">
    <property type="entry name" value="RmlC-like_jellyroll"/>
</dbReference>
<organism evidence="2 3">
    <name type="scientific">Lipingzhangella rawalii</name>
    <dbReference type="NCBI Taxonomy" id="2055835"/>
    <lineage>
        <taxon>Bacteria</taxon>
        <taxon>Bacillati</taxon>
        <taxon>Actinomycetota</taxon>
        <taxon>Actinomycetes</taxon>
        <taxon>Streptosporangiales</taxon>
        <taxon>Nocardiopsidaceae</taxon>
        <taxon>Lipingzhangella</taxon>
    </lineage>
</organism>